<organism evidence="7 8">
    <name type="scientific">candidate division NPL-UPA2 bacterium Unc8</name>
    <dbReference type="NCBI Taxonomy" id="1980939"/>
    <lineage>
        <taxon>Bacteria</taxon>
    </lineage>
</organism>
<evidence type="ECO:0000256" key="5">
    <source>
        <dbReference type="ARBA" id="ARBA00023277"/>
    </source>
</evidence>
<evidence type="ECO:0000256" key="3">
    <source>
        <dbReference type="ARBA" id="ARBA00022801"/>
    </source>
</evidence>
<dbReference type="AlphaFoldDB" id="A0A399FVA8"/>
<dbReference type="Pfam" id="PF04794">
    <property type="entry name" value="YdjC"/>
    <property type="match status" value="1"/>
</dbReference>
<sequence length="321" mass="37254">MLQMRRGFVTVVCLLSVAVLSQTADGVIFTEEEVAEHVRILREEGRFARRFLIINADDFGMSTDINAAIIETFQYGIITSATLMMPAPGMHEAVEFLRENPRAAVGLHLTLTSEWENYEWGPVLPPEEIPSLLEPNTKHFWPEIWPLLLHANTEEVEKEIEAQVALAHEMGVSFTHFDSHMGWSNFDFIVGSRMFNAIFPIVERERVPIRETLPLRRWRLREKGIWTQDRINFTISLTPLLGRQRARFIHALRNLPRGITEINFHPARDSKELRKIFSDWQFRVNERELLLCKEIKQIIEDEGIVLISFEPLKILSRESGE</sequence>
<dbReference type="GO" id="GO:0019213">
    <property type="term" value="F:deacetylase activity"/>
    <property type="evidence" value="ECO:0007669"/>
    <property type="project" value="TreeGrafter"/>
</dbReference>
<reference evidence="7 8" key="1">
    <citation type="submission" date="2018-08" db="EMBL/GenBank/DDBJ databases">
        <title>Draft genome of candidate division NPL-UPA2 bacterium Unc8 that adapted to ultra-basic serpentinizing groundwater.</title>
        <authorList>
            <person name="Ishii S."/>
            <person name="Suzuki S."/>
            <person name="Nealson K.H."/>
        </authorList>
    </citation>
    <scope>NUCLEOTIDE SEQUENCE [LARGE SCALE GENOMIC DNA]</scope>
    <source>
        <strain evidence="7">Unc8</strain>
    </source>
</reference>
<evidence type="ECO:0000256" key="6">
    <source>
        <dbReference type="SAM" id="SignalP"/>
    </source>
</evidence>
<dbReference type="GO" id="GO:0046872">
    <property type="term" value="F:metal ion binding"/>
    <property type="evidence" value="ECO:0007669"/>
    <property type="project" value="UniProtKB-KW"/>
</dbReference>
<dbReference type="SUPFAM" id="SSF88713">
    <property type="entry name" value="Glycoside hydrolase/deacetylase"/>
    <property type="match status" value="1"/>
</dbReference>
<dbReference type="InterPro" id="IPR011330">
    <property type="entry name" value="Glyco_hydro/deAcase_b/a-brl"/>
</dbReference>
<dbReference type="InterPro" id="IPR006879">
    <property type="entry name" value="YdjC-like"/>
</dbReference>
<dbReference type="PANTHER" id="PTHR31609">
    <property type="entry name" value="YDJC DEACETYLASE FAMILY MEMBER"/>
    <property type="match status" value="1"/>
</dbReference>
<comment type="cofactor">
    <cofactor evidence="1">
        <name>Mg(2+)</name>
        <dbReference type="ChEBI" id="CHEBI:18420"/>
    </cofactor>
</comment>
<keyword evidence="2" id="KW-0479">Metal-binding</keyword>
<feature type="signal peptide" evidence="6">
    <location>
        <begin position="1"/>
        <end position="24"/>
    </location>
</feature>
<feature type="chain" id="PRO_5017347712" evidence="6">
    <location>
        <begin position="25"/>
        <end position="321"/>
    </location>
</feature>
<keyword evidence="5" id="KW-0119">Carbohydrate metabolism</keyword>
<keyword evidence="3" id="KW-0378">Hydrolase</keyword>
<dbReference type="Gene3D" id="3.20.20.370">
    <property type="entry name" value="Glycoside hydrolase/deacetylase"/>
    <property type="match status" value="1"/>
</dbReference>
<dbReference type="PANTHER" id="PTHR31609:SF1">
    <property type="entry name" value="CARBOHYDRATE DEACETYLASE"/>
    <property type="match status" value="1"/>
</dbReference>
<proteinExistence type="predicted"/>
<evidence type="ECO:0000256" key="4">
    <source>
        <dbReference type="ARBA" id="ARBA00022842"/>
    </source>
</evidence>
<protein>
    <submittedName>
        <fullName evidence="7">ChbG/HpnK family deacetylase</fullName>
    </submittedName>
</protein>
<evidence type="ECO:0000256" key="2">
    <source>
        <dbReference type="ARBA" id="ARBA00022723"/>
    </source>
</evidence>
<gene>
    <name evidence="7" type="ORF">B9J77_03665</name>
</gene>
<keyword evidence="4" id="KW-0460">Magnesium</keyword>
<evidence type="ECO:0000313" key="8">
    <source>
        <dbReference type="Proteomes" id="UP000266287"/>
    </source>
</evidence>
<evidence type="ECO:0000256" key="1">
    <source>
        <dbReference type="ARBA" id="ARBA00001946"/>
    </source>
</evidence>
<dbReference type="Proteomes" id="UP000266287">
    <property type="component" value="Unassembled WGS sequence"/>
</dbReference>
<dbReference type="EMBL" id="NDHY01000007">
    <property type="protein sequence ID" value="RII00094.1"/>
    <property type="molecule type" value="Genomic_DNA"/>
</dbReference>
<dbReference type="GO" id="GO:0016787">
    <property type="term" value="F:hydrolase activity"/>
    <property type="evidence" value="ECO:0007669"/>
    <property type="project" value="UniProtKB-KW"/>
</dbReference>
<comment type="caution">
    <text evidence="7">The sequence shown here is derived from an EMBL/GenBank/DDBJ whole genome shotgun (WGS) entry which is preliminary data.</text>
</comment>
<keyword evidence="6" id="KW-0732">Signal</keyword>
<evidence type="ECO:0000313" key="7">
    <source>
        <dbReference type="EMBL" id="RII00094.1"/>
    </source>
</evidence>
<accession>A0A399FVA8</accession>
<dbReference type="GO" id="GO:0005975">
    <property type="term" value="P:carbohydrate metabolic process"/>
    <property type="evidence" value="ECO:0007669"/>
    <property type="project" value="InterPro"/>
</dbReference>
<name>A0A399FVA8_UNCN2</name>